<dbReference type="PIRSF" id="PIRSF023803">
    <property type="entry name" value="Ribonuclease_P_prd"/>
    <property type="match status" value="1"/>
</dbReference>
<gene>
    <name evidence="7" type="ORF">PYX00_007456</name>
</gene>
<evidence type="ECO:0000256" key="4">
    <source>
        <dbReference type="ARBA" id="ARBA00023242"/>
    </source>
</evidence>
<evidence type="ECO:0000256" key="2">
    <source>
        <dbReference type="ARBA" id="ARBA00022552"/>
    </source>
</evidence>
<dbReference type="Gene3D" id="3.30.70.3250">
    <property type="entry name" value="Ribonuclease P, Pop5 subunit"/>
    <property type="match status" value="1"/>
</dbReference>
<name>A0AAW2HJA2_9NEOP</name>
<dbReference type="InterPro" id="IPR016819">
    <property type="entry name" value="RNase_P/MRP_POP5"/>
</dbReference>
<comment type="caution">
    <text evidence="7">The sequence shown here is derived from an EMBL/GenBank/DDBJ whole genome shotgun (WGS) entry which is preliminary data.</text>
</comment>
<evidence type="ECO:0000313" key="7">
    <source>
        <dbReference type="EMBL" id="KAL0269867.1"/>
    </source>
</evidence>
<organism evidence="7">
    <name type="scientific">Menopon gallinae</name>
    <name type="common">poultry shaft louse</name>
    <dbReference type="NCBI Taxonomy" id="328185"/>
    <lineage>
        <taxon>Eukaryota</taxon>
        <taxon>Metazoa</taxon>
        <taxon>Ecdysozoa</taxon>
        <taxon>Arthropoda</taxon>
        <taxon>Hexapoda</taxon>
        <taxon>Insecta</taxon>
        <taxon>Pterygota</taxon>
        <taxon>Neoptera</taxon>
        <taxon>Paraneoptera</taxon>
        <taxon>Psocodea</taxon>
        <taxon>Troctomorpha</taxon>
        <taxon>Phthiraptera</taxon>
        <taxon>Amblycera</taxon>
        <taxon>Menoponidae</taxon>
        <taxon>Menopon</taxon>
    </lineage>
</organism>
<accession>A0AAW2HJA2</accession>
<dbReference type="EMBL" id="JARGDH010000004">
    <property type="protein sequence ID" value="KAL0269867.1"/>
    <property type="molecule type" value="Genomic_DNA"/>
</dbReference>
<comment type="function">
    <text evidence="6">Component of ribonuclease P, a protein complex that generates mature tRNA molecules by cleaving their 5'-ends.</text>
</comment>
<dbReference type="InterPro" id="IPR038085">
    <property type="entry name" value="Rnp2-like_sf"/>
</dbReference>
<comment type="subcellular location">
    <subcellularLocation>
        <location evidence="6">Nucleus</location>
        <location evidence="6">Nucleolus</location>
    </subcellularLocation>
</comment>
<keyword evidence="3 6" id="KW-0819">tRNA processing</keyword>
<evidence type="ECO:0000256" key="3">
    <source>
        <dbReference type="ARBA" id="ARBA00022694"/>
    </source>
</evidence>
<dbReference type="GO" id="GO:0001682">
    <property type="term" value="P:tRNA 5'-leader removal"/>
    <property type="evidence" value="ECO:0007669"/>
    <property type="project" value="InterPro"/>
</dbReference>
<comment type="similarity">
    <text evidence="1 6">Belongs to the eukaryotic/archaeal RNase P protein component 2 family.</text>
</comment>
<reference evidence="7" key="1">
    <citation type="journal article" date="2024" name="Gigascience">
        <title>Chromosome-level genome of the poultry shaft louse Menopon gallinae provides insight into the host-switching and adaptive evolution of parasitic lice.</title>
        <authorList>
            <person name="Xu Y."/>
            <person name="Ma L."/>
            <person name="Liu S."/>
            <person name="Liang Y."/>
            <person name="Liu Q."/>
            <person name="He Z."/>
            <person name="Tian L."/>
            <person name="Duan Y."/>
            <person name="Cai W."/>
            <person name="Li H."/>
            <person name="Song F."/>
        </authorList>
    </citation>
    <scope>NUCLEOTIDE SEQUENCE</scope>
    <source>
        <strain evidence="7">Cailab_2023a</strain>
    </source>
</reference>
<dbReference type="AlphaFoldDB" id="A0AAW2HJA2"/>
<evidence type="ECO:0000256" key="1">
    <source>
        <dbReference type="ARBA" id="ARBA00010800"/>
    </source>
</evidence>
<dbReference type="InterPro" id="IPR002759">
    <property type="entry name" value="Pop5/Rpp14/Rnp2-like"/>
</dbReference>
<protein>
    <recommendedName>
        <fullName evidence="5 6">Ribonuclease P/MRP protein subunit POP5</fullName>
    </recommendedName>
</protein>
<dbReference type="GO" id="GO:0006364">
    <property type="term" value="P:rRNA processing"/>
    <property type="evidence" value="ECO:0007669"/>
    <property type="project" value="UniProtKB-KW"/>
</dbReference>
<dbReference type="PANTHER" id="PTHR48414">
    <property type="entry name" value="POP5 HOMOLOG, RIBONUCLEASE P_MRP SUBUNIT"/>
    <property type="match status" value="1"/>
</dbReference>
<keyword evidence="2" id="KW-0698">rRNA processing</keyword>
<dbReference type="GO" id="GO:0033204">
    <property type="term" value="F:ribonuclease P RNA binding"/>
    <property type="evidence" value="ECO:0007669"/>
    <property type="project" value="InterPro"/>
</dbReference>
<dbReference type="SUPFAM" id="SSF160350">
    <property type="entry name" value="Rnp2-like"/>
    <property type="match status" value="1"/>
</dbReference>
<evidence type="ECO:0000256" key="5">
    <source>
        <dbReference type="ARBA" id="ARBA00044198"/>
    </source>
</evidence>
<dbReference type="PANTHER" id="PTHR48414:SF1">
    <property type="entry name" value="POP5 HOMOLOG, RIBONUCLEASE P_MRP SUBUNIT"/>
    <property type="match status" value="1"/>
</dbReference>
<sequence length="178" mass="20427">MVRFKNRYFAIEVEPRDVPGHVPFEIGKVTLYHEILKQVELLHGDFGVASVATGLVAKYCNPYTKIALVRCRHGPHRFVATALPLIKQLKGKHVKINILYVGATISKCYKYIVRHQQRSLEKYWNKMKSDTDRLQMKKAFFEFETTYHRGLCQNVAVQKTSLGTGKNEFLSAAGKRGR</sequence>
<dbReference type="Pfam" id="PF01900">
    <property type="entry name" value="RNase_P_Rpp14"/>
    <property type="match status" value="1"/>
</dbReference>
<keyword evidence="4 6" id="KW-0539">Nucleus</keyword>
<proteinExistence type="inferred from homology"/>
<dbReference type="GO" id="GO:0005730">
    <property type="term" value="C:nucleolus"/>
    <property type="evidence" value="ECO:0007669"/>
    <property type="project" value="UniProtKB-SubCell"/>
</dbReference>
<evidence type="ECO:0000256" key="6">
    <source>
        <dbReference type="PIRNR" id="PIRNR023803"/>
    </source>
</evidence>
<dbReference type="GO" id="GO:0030677">
    <property type="term" value="C:ribonuclease P complex"/>
    <property type="evidence" value="ECO:0007669"/>
    <property type="project" value="InterPro"/>
</dbReference>